<feature type="region of interest" description="Disordered" evidence="1">
    <location>
        <begin position="111"/>
        <end position="135"/>
    </location>
</feature>
<organism evidence="2 3">
    <name type="scientific">Coptis chinensis</name>
    <dbReference type="NCBI Taxonomy" id="261450"/>
    <lineage>
        <taxon>Eukaryota</taxon>
        <taxon>Viridiplantae</taxon>
        <taxon>Streptophyta</taxon>
        <taxon>Embryophyta</taxon>
        <taxon>Tracheophyta</taxon>
        <taxon>Spermatophyta</taxon>
        <taxon>Magnoliopsida</taxon>
        <taxon>Ranunculales</taxon>
        <taxon>Ranunculaceae</taxon>
        <taxon>Coptidoideae</taxon>
        <taxon>Coptis</taxon>
    </lineage>
</organism>
<sequence>MEEKLGLRLGEGRVSCDKRRREKAFVKKAREGRISPMFFPSDAFLGVVVVLWLVCGSHRTNLVDVKQELLGAKKDEITHLTSMLAKVEEQNGRMNAQIDLLKKERLDSLGTADAVQKSKSSSRVPRPNPSASQLEQYGCPVSVNRWIEGKNLLNKGINTGKITGSTTSKEKDQTVMGQIANPKAPTMREGTKVQVNQDAKTLLETLDITVNYKNNGAKQCSWLEPREGMVKLNLDGSLTDALASIGGIIRDSKGDVALAYTGAGGLKNVLY</sequence>
<reference evidence="2 3" key="1">
    <citation type="submission" date="2020-10" db="EMBL/GenBank/DDBJ databases">
        <title>The Coptis chinensis genome and diversification of protoberbering-type alkaloids.</title>
        <authorList>
            <person name="Wang B."/>
            <person name="Shu S."/>
            <person name="Song C."/>
            <person name="Liu Y."/>
        </authorList>
    </citation>
    <scope>NUCLEOTIDE SEQUENCE [LARGE SCALE GENOMIC DNA]</scope>
    <source>
        <strain evidence="2">HL-2020</strain>
        <tissue evidence="2">Leaf</tissue>
    </source>
</reference>
<gene>
    <name evidence="2" type="ORF">IFM89_019869</name>
</gene>
<keyword evidence="3" id="KW-1185">Reference proteome</keyword>
<evidence type="ECO:0000313" key="3">
    <source>
        <dbReference type="Proteomes" id="UP000631114"/>
    </source>
</evidence>
<proteinExistence type="predicted"/>
<comment type="caution">
    <text evidence="2">The sequence shown here is derived from an EMBL/GenBank/DDBJ whole genome shotgun (WGS) entry which is preliminary data.</text>
</comment>
<protein>
    <submittedName>
        <fullName evidence="2">Uncharacterized protein</fullName>
    </submittedName>
</protein>
<dbReference type="EMBL" id="JADFTS010000001">
    <property type="protein sequence ID" value="KAF9625163.1"/>
    <property type="molecule type" value="Genomic_DNA"/>
</dbReference>
<name>A0A835MA44_9MAGN</name>
<evidence type="ECO:0000313" key="2">
    <source>
        <dbReference type="EMBL" id="KAF9625163.1"/>
    </source>
</evidence>
<accession>A0A835MA44</accession>
<dbReference type="Proteomes" id="UP000631114">
    <property type="component" value="Unassembled WGS sequence"/>
</dbReference>
<evidence type="ECO:0000256" key="1">
    <source>
        <dbReference type="SAM" id="MobiDB-lite"/>
    </source>
</evidence>
<dbReference type="AlphaFoldDB" id="A0A835MA44"/>
<feature type="compositionally biased region" description="Polar residues" evidence="1">
    <location>
        <begin position="117"/>
        <end position="135"/>
    </location>
</feature>
<dbReference type="OrthoDB" id="506494at2759"/>